<gene>
    <name evidence="1" type="ORF">CtesDRAFT_PD3276</name>
    <name evidence="2" type="ORF">CtesDRAFT_PD3339</name>
</gene>
<dbReference type="EMBL" id="AAUJ02000001">
    <property type="protein sequence ID" value="EED68392.1"/>
    <property type="molecule type" value="Genomic_DNA"/>
</dbReference>
<name>B7X0Z8_COMTK</name>
<dbReference type="Proteomes" id="UP000003039">
    <property type="component" value="Unassembled WGS sequence"/>
</dbReference>
<reference evidence="1 3" key="1">
    <citation type="journal article" date="2004" name="Appl. Environ. Microbiol.">
        <title>Mineralization of individual congeners of linear alkylbenzenesulfonate by defined pairs of heterotrophic bacteria.</title>
        <authorList>
            <person name="Schleheck D."/>
            <person name="Knepper T.P."/>
            <person name="Fischer K."/>
            <person name="Cook A.M."/>
        </authorList>
    </citation>
    <scope>NUCLEOTIDE SEQUENCE [LARGE SCALE GENOMIC DNA]</scope>
    <source>
        <strain evidence="3">DSM 14576 / KF-1</strain>
        <strain evidence="1">KF-1</strain>
    </source>
</reference>
<reference evidence="1" key="2">
    <citation type="submission" date="2009-01" db="EMBL/GenBank/DDBJ databases">
        <authorList>
            <consortium name="US DOE Joint Genome Institute (JGI-PGF)"/>
            <person name="Lucas S."/>
            <person name="Copeland A."/>
            <person name="Lapidus A."/>
            <person name="Glavina del Rio T."/>
            <person name="Dalin E."/>
            <person name="Tice H."/>
            <person name="Bruce D."/>
            <person name="Goodwin L."/>
            <person name="Pitluck S."/>
            <person name="LaButti K.M."/>
            <person name="Lowry S."/>
            <person name="Sun H."/>
            <person name="Larimer F."/>
            <person name="Land M.L."/>
            <person name="Hauser L."/>
            <person name="Kjelleberg S."/>
            <person name="Cook A."/>
            <person name="Knepper T.P."/>
            <person name="Fischer K."/>
            <person name="Schleheck D."/>
            <person name="Richardson P."/>
        </authorList>
    </citation>
    <scope>NUCLEOTIDE SEQUENCE</scope>
    <source>
        <strain evidence="1">KF-1</strain>
    </source>
</reference>
<dbReference type="AlphaFoldDB" id="B7X0Z8"/>
<accession>B7X0Z8</accession>
<protein>
    <submittedName>
        <fullName evidence="1">Uncharacterized protein</fullName>
    </submittedName>
</protein>
<dbReference type="EMBL" id="AAUJ02000001">
    <property type="protein sequence ID" value="EED68329.1"/>
    <property type="molecule type" value="Genomic_DNA"/>
</dbReference>
<organism evidence="1 3">
    <name type="scientific">Comamonas testosteroni (strain DSM 14576 / KF-1)</name>
    <name type="common">Pseudomonas testosteroni</name>
    <dbReference type="NCBI Taxonomy" id="399795"/>
    <lineage>
        <taxon>Bacteria</taxon>
        <taxon>Pseudomonadati</taxon>
        <taxon>Pseudomonadota</taxon>
        <taxon>Betaproteobacteria</taxon>
        <taxon>Burkholderiales</taxon>
        <taxon>Comamonadaceae</taxon>
        <taxon>Comamonas</taxon>
    </lineage>
</organism>
<comment type="caution">
    <text evidence="1">The sequence shown here is derived from an EMBL/GenBank/DDBJ whole genome shotgun (WGS) entry which is preliminary data.</text>
</comment>
<evidence type="ECO:0000313" key="3">
    <source>
        <dbReference type="Proteomes" id="UP000003039"/>
    </source>
</evidence>
<proteinExistence type="predicted"/>
<sequence length="72" mass="7733">MNPTIYAVVNSDGYVTALVNALLLPEIVDQANAVPAPSPDPFPDEGMVWRWTAGEWVQVPDPQLSLVAASLN</sequence>
<dbReference type="RefSeq" id="WP_003056709.1">
    <property type="nucleotide sequence ID" value="NZ_AAUJ02000001.1"/>
</dbReference>
<evidence type="ECO:0000313" key="2">
    <source>
        <dbReference type="EMBL" id="EED68392.1"/>
    </source>
</evidence>
<evidence type="ECO:0000313" key="1">
    <source>
        <dbReference type="EMBL" id="EED68329.1"/>
    </source>
</evidence>